<name>A0A6G1CXR1_9ORYZ</name>
<accession>A0A6G1CXR1</accession>
<reference evidence="1 2" key="1">
    <citation type="submission" date="2019-11" db="EMBL/GenBank/DDBJ databases">
        <title>Whole genome sequence of Oryza granulata.</title>
        <authorList>
            <person name="Li W."/>
        </authorList>
    </citation>
    <scope>NUCLEOTIDE SEQUENCE [LARGE SCALE GENOMIC DNA]</scope>
    <source>
        <strain evidence="2">cv. Menghai</strain>
        <tissue evidence="1">Leaf</tissue>
    </source>
</reference>
<sequence>MSDGGEEGRNGATEGWDGWLTLMAWMHMERTLGREGISFGAEFFWAWHFTEHVMCVPRETEEEDGCARGRLVGTHGGGGG</sequence>
<dbReference type="AlphaFoldDB" id="A0A6G1CXR1"/>
<evidence type="ECO:0000313" key="2">
    <source>
        <dbReference type="Proteomes" id="UP000479710"/>
    </source>
</evidence>
<protein>
    <submittedName>
        <fullName evidence="1">Uncharacterized protein</fullName>
    </submittedName>
</protein>
<gene>
    <name evidence="1" type="ORF">E2562_038697</name>
</gene>
<evidence type="ECO:0000313" key="1">
    <source>
        <dbReference type="EMBL" id="KAF0904912.1"/>
    </source>
</evidence>
<dbReference type="EMBL" id="SPHZ02000008">
    <property type="protein sequence ID" value="KAF0904912.1"/>
    <property type="molecule type" value="Genomic_DNA"/>
</dbReference>
<dbReference type="Proteomes" id="UP000479710">
    <property type="component" value="Unassembled WGS sequence"/>
</dbReference>
<keyword evidence="2" id="KW-1185">Reference proteome</keyword>
<organism evidence="1 2">
    <name type="scientific">Oryza meyeriana var. granulata</name>
    <dbReference type="NCBI Taxonomy" id="110450"/>
    <lineage>
        <taxon>Eukaryota</taxon>
        <taxon>Viridiplantae</taxon>
        <taxon>Streptophyta</taxon>
        <taxon>Embryophyta</taxon>
        <taxon>Tracheophyta</taxon>
        <taxon>Spermatophyta</taxon>
        <taxon>Magnoliopsida</taxon>
        <taxon>Liliopsida</taxon>
        <taxon>Poales</taxon>
        <taxon>Poaceae</taxon>
        <taxon>BOP clade</taxon>
        <taxon>Oryzoideae</taxon>
        <taxon>Oryzeae</taxon>
        <taxon>Oryzinae</taxon>
        <taxon>Oryza</taxon>
        <taxon>Oryza meyeriana</taxon>
    </lineage>
</organism>
<proteinExistence type="predicted"/>
<comment type="caution">
    <text evidence="1">The sequence shown here is derived from an EMBL/GenBank/DDBJ whole genome shotgun (WGS) entry which is preliminary data.</text>
</comment>